<dbReference type="GO" id="GO:0032259">
    <property type="term" value="P:methylation"/>
    <property type="evidence" value="ECO:0007669"/>
    <property type="project" value="UniProtKB-KW"/>
</dbReference>
<dbReference type="InterPro" id="IPR038071">
    <property type="entry name" value="UROD/MetE-like_sf"/>
</dbReference>
<name>A0A9W6G210_9BACT</name>
<gene>
    <name evidence="2" type="primary">mtbA</name>
    <name evidence="2" type="ORF">GHYDROH2_29260</name>
</gene>
<evidence type="ECO:0000313" key="2">
    <source>
        <dbReference type="EMBL" id="GLI39425.1"/>
    </source>
</evidence>
<dbReference type="InterPro" id="IPR000257">
    <property type="entry name" value="Uroporphyrinogen_deCOase"/>
</dbReference>
<dbReference type="GO" id="GO:0004853">
    <property type="term" value="F:uroporphyrinogen decarboxylase activity"/>
    <property type="evidence" value="ECO:0007669"/>
    <property type="project" value="InterPro"/>
</dbReference>
<dbReference type="Gene3D" id="3.20.20.210">
    <property type="match status" value="1"/>
</dbReference>
<comment type="caution">
    <text evidence="2">The sequence shown here is derived from an EMBL/GenBank/DDBJ whole genome shotgun (WGS) entry which is preliminary data.</text>
</comment>
<keyword evidence="2" id="KW-0808">Transferase</keyword>
<sequence>MSLSPKERLLNVLHNKNVDRPPVICTGGMMNAAIVDVMTQSGRTLPEAHFEADLMAGLSRDVQEQTGFENFGIPFCMTVEAEVLGSEIDFGTLECEPKIRQEVFPSVGTVIYRDIRQMLDAGRIRKVAEAGLRLAKAHPDVPVIGSLTGPVSTAASIVDPMQFLRELRKDRENSHRVLTYVADFLIAYARLLVDGGASAICIGDPTATGEILGPRAFEEYAVEYLNKVIDGIHDAGVPAILHICGDLKAVKPLVPKLRADAISTDAMVNLRLLKEEYPTLTTMGNVSTYLLEDGDSEKVARTTERLVKDGVDIISPACGLSTSSSLAAINAMTGTVKESR</sequence>
<evidence type="ECO:0000259" key="1">
    <source>
        <dbReference type="Pfam" id="PF01208"/>
    </source>
</evidence>
<reference evidence="2" key="1">
    <citation type="submission" date="2022-12" db="EMBL/GenBank/DDBJ databases">
        <title>Reference genome sequencing for broad-spectrum identification of bacterial and archaeal isolates by mass spectrometry.</title>
        <authorList>
            <person name="Sekiguchi Y."/>
            <person name="Tourlousse D.M."/>
        </authorList>
    </citation>
    <scope>NUCLEOTIDE SEQUENCE</scope>
    <source>
        <strain evidence="2">H2</strain>
    </source>
</reference>
<dbReference type="GO" id="GO:0008168">
    <property type="term" value="F:methyltransferase activity"/>
    <property type="evidence" value="ECO:0007669"/>
    <property type="project" value="UniProtKB-KW"/>
</dbReference>
<dbReference type="NCBIfam" id="NF004889">
    <property type="entry name" value="PRK06252.1"/>
    <property type="match status" value="1"/>
</dbReference>
<proteinExistence type="predicted"/>
<feature type="domain" description="Uroporphyrinogen decarboxylase (URO-D)" evidence="1">
    <location>
        <begin position="5"/>
        <end position="338"/>
    </location>
</feature>
<protein>
    <submittedName>
        <fullName evidence="2">Methylcobamide--CoM methyltransferase</fullName>
    </submittedName>
</protein>
<dbReference type="SUPFAM" id="SSF51726">
    <property type="entry name" value="UROD/MetE-like"/>
    <property type="match status" value="1"/>
</dbReference>
<dbReference type="GO" id="GO:0006779">
    <property type="term" value="P:porphyrin-containing compound biosynthetic process"/>
    <property type="evidence" value="ECO:0007669"/>
    <property type="project" value="InterPro"/>
</dbReference>
<accession>A0A9W6G210</accession>
<dbReference type="Proteomes" id="UP001144352">
    <property type="component" value="Unassembled WGS sequence"/>
</dbReference>
<keyword evidence="3" id="KW-1185">Reference proteome</keyword>
<organism evidence="2 3">
    <name type="scientific">Geobacter hydrogenophilus</name>
    <dbReference type="NCBI Taxonomy" id="40983"/>
    <lineage>
        <taxon>Bacteria</taxon>
        <taxon>Pseudomonadati</taxon>
        <taxon>Thermodesulfobacteriota</taxon>
        <taxon>Desulfuromonadia</taxon>
        <taxon>Geobacterales</taxon>
        <taxon>Geobacteraceae</taxon>
        <taxon>Geobacter</taxon>
    </lineage>
</organism>
<dbReference type="InterPro" id="IPR052024">
    <property type="entry name" value="Methanogen_methyltrans"/>
</dbReference>
<keyword evidence="2" id="KW-0489">Methyltransferase</keyword>
<dbReference type="Pfam" id="PF01208">
    <property type="entry name" value="URO-D"/>
    <property type="match status" value="1"/>
</dbReference>
<dbReference type="AlphaFoldDB" id="A0A9W6G210"/>
<dbReference type="PANTHER" id="PTHR47099:SF1">
    <property type="entry name" value="METHYLCOBAMIDE:COM METHYLTRANSFERASE MTBA"/>
    <property type="match status" value="1"/>
</dbReference>
<dbReference type="EMBL" id="BSDS01000002">
    <property type="protein sequence ID" value="GLI39425.1"/>
    <property type="molecule type" value="Genomic_DNA"/>
</dbReference>
<dbReference type="PANTHER" id="PTHR47099">
    <property type="entry name" value="METHYLCOBAMIDE:COM METHYLTRANSFERASE MTBA"/>
    <property type="match status" value="1"/>
</dbReference>
<evidence type="ECO:0000313" key="3">
    <source>
        <dbReference type="Proteomes" id="UP001144352"/>
    </source>
</evidence>
<dbReference type="RefSeq" id="WP_214186600.1">
    <property type="nucleotide sequence ID" value="NZ_BSDS01000002.1"/>
</dbReference>